<evidence type="ECO:0000256" key="4">
    <source>
        <dbReference type="ARBA" id="ARBA00023143"/>
    </source>
</evidence>
<dbReference type="Proteomes" id="UP001557465">
    <property type="component" value="Unassembled WGS sequence"/>
</dbReference>
<keyword evidence="6" id="KW-0282">Flagellum</keyword>
<feature type="domain" description="Flagellin N-terminal" evidence="5">
    <location>
        <begin position="12"/>
        <end position="137"/>
    </location>
</feature>
<dbReference type="SUPFAM" id="SSF64518">
    <property type="entry name" value="Phase 1 flagellin"/>
    <property type="match status" value="1"/>
</dbReference>
<dbReference type="PANTHER" id="PTHR42792">
    <property type="entry name" value="FLAGELLIN"/>
    <property type="match status" value="1"/>
</dbReference>
<dbReference type="Pfam" id="PF00669">
    <property type="entry name" value="Flagellin_N"/>
    <property type="match status" value="1"/>
</dbReference>
<dbReference type="Gene3D" id="1.20.1330.10">
    <property type="entry name" value="f41 fragment of flagellin, N-terminal domain"/>
    <property type="match status" value="1"/>
</dbReference>
<dbReference type="InterPro" id="IPR001492">
    <property type="entry name" value="Flagellin"/>
</dbReference>
<comment type="caution">
    <text evidence="6">The sequence shown here is derived from an EMBL/GenBank/DDBJ whole genome shotgun (WGS) entry which is preliminary data.</text>
</comment>
<evidence type="ECO:0000256" key="1">
    <source>
        <dbReference type="ARBA" id="ARBA00004365"/>
    </source>
</evidence>
<dbReference type="NCBIfam" id="TIGR02550">
    <property type="entry name" value="flagell_flgL"/>
    <property type="match status" value="1"/>
</dbReference>
<sequence>MDTTFYAMSGQSFTAQETRITELEQQLSSGRKVDTAAADPAAYTGAQEDNSTVQKLDAMNASQVNIKQTLGSATTALGDVSTALNHINSIALQAMNATTSGADFHALGDQVEAGLHQILSLANTQSSNGNYVFSGTAKQTQPFIQTTSGSVNYVGNDGTSSVEISPGVTVNAALSGSIFTKVSTGNGYASVSATSSNSGASTLVASGVVDASAAMAFHDGTSPITVGFSTLADGSKSYTATSGGTTIATGPVDDTEGADTTLTLEGVQFTFSGQPANGDSFTIAPARPQSIFDLVKQIRTALAEPGSTPAARAQTHQILGNALGSLTGYQHQISGASAKVGVILQATNTAANANTQASTNAQTDASNLVSANIPKVLTELQDRTSALQAAMKAFSVASQLTLFKYL</sequence>
<dbReference type="EMBL" id="JBFRYC010000014">
    <property type="protein sequence ID" value="MEX1663296.1"/>
    <property type="molecule type" value="Genomic_DNA"/>
</dbReference>
<name>A0ABV3TP50_9RHOB</name>
<evidence type="ECO:0000259" key="5">
    <source>
        <dbReference type="Pfam" id="PF00669"/>
    </source>
</evidence>
<accession>A0ABV3TP50</accession>
<dbReference type="PANTHER" id="PTHR42792:SF1">
    <property type="entry name" value="FLAGELLAR HOOK-ASSOCIATED PROTEIN 3"/>
    <property type="match status" value="1"/>
</dbReference>
<comment type="subcellular location">
    <subcellularLocation>
        <location evidence="1">Bacterial flagellum</location>
    </subcellularLocation>
    <subcellularLocation>
        <location evidence="2">Secreted</location>
    </subcellularLocation>
</comment>
<keyword evidence="7" id="KW-1185">Reference proteome</keyword>
<dbReference type="InterPro" id="IPR001029">
    <property type="entry name" value="Flagellin_N"/>
</dbReference>
<reference evidence="6 7" key="1">
    <citation type="journal article" date="2011" name="Int. J. Syst. Evol. Microbiol.">
        <title>Zhongshania antarctica gen. nov., sp. nov. and Zhongshania guokunii sp. nov., gammaproteobacteria respectively isolated from coastal attached (fast) ice and surface seawater of the Antarctic.</title>
        <authorList>
            <person name="Li H.J."/>
            <person name="Zhang X.Y."/>
            <person name="Chen C.X."/>
            <person name="Zhang Y.J."/>
            <person name="Gao Z.M."/>
            <person name="Yu Y."/>
            <person name="Chen X.L."/>
            <person name="Chen B."/>
            <person name="Zhang Y.Z."/>
        </authorList>
    </citation>
    <scope>NUCLEOTIDE SEQUENCE [LARGE SCALE GENOMIC DNA]</scope>
    <source>
        <strain evidence="6 7">15-R06ZXC-3</strain>
    </source>
</reference>
<protein>
    <submittedName>
        <fullName evidence="6">Flagellar hook-associated protein FlgL</fullName>
    </submittedName>
</protein>
<evidence type="ECO:0000313" key="7">
    <source>
        <dbReference type="Proteomes" id="UP001557465"/>
    </source>
</evidence>
<comment type="similarity">
    <text evidence="3">Belongs to the bacterial flagellin family.</text>
</comment>
<organism evidence="6 7">
    <name type="scientific">Thioclava arctica</name>
    <dbReference type="NCBI Taxonomy" id="3238301"/>
    <lineage>
        <taxon>Bacteria</taxon>
        <taxon>Pseudomonadati</taxon>
        <taxon>Pseudomonadota</taxon>
        <taxon>Alphaproteobacteria</taxon>
        <taxon>Rhodobacterales</taxon>
        <taxon>Paracoccaceae</taxon>
        <taxon>Thioclava</taxon>
    </lineage>
</organism>
<dbReference type="RefSeq" id="WP_368392857.1">
    <property type="nucleotide sequence ID" value="NZ_JBFRYC010000014.1"/>
</dbReference>
<evidence type="ECO:0000256" key="3">
    <source>
        <dbReference type="ARBA" id="ARBA00005709"/>
    </source>
</evidence>
<dbReference type="InterPro" id="IPR013384">
    <property type="entry name" value="Flagell_FlgL"/>
</dbReference>
<proteinExistence type="inferred from homology"/>
<keyword evidence="6" id="KW-0969">Cilium</keyword>
<keyword evidence="6" id="KW-0966">Cell projection</keyword>
<evidence type="ECO:0000256" key="2">
    <source>
        <dbReference type="ARBA" id="ARBA00004613"/>
    </source>
</evidence>
<gene>
    <name evidence="6" type="primary">flgL</name>
    <name evidence="6" type="ORF">AB4874_16910</name>
</gene>
<keyword evidence="4" id="KW-0975">Bacterial flagellum</keyword>
<evidence type="ECO:0000313" key="6">
    <source>
        <dbReference type="EMBL" id="MEX1663296.1"/>
    </source>
</evidence>